<evidence type="ECO:0000256" key="6">
    <source>
        <dbReference type="ARBA" id="ARBA00023274"/>
    </source>
</evidence>
<dbReference type="CTD" id="124995"/>
<reference evidence="10" key="3">
    <citation type="submission" date="2025-09" db="UniProtKB">
        <authorList>
            <consortium name="Ensembl"/>
        </authorList>
    </citation>
    <scope>IDENTIFICATION</scope>
</reference>
<comment type="subcellular location">
    <subcellularLocation>
        <location evidence="1">Mitochondrion</location>
    </subcellularLocation>
</comment>
<dbReference type="GeneID" id="100567924"/>
<dbReference type="InterPro" id="IPR043141">
    <property type="entry name" value="Ribosomal_uL10-like_sf"/>
</dbReference>
<evidence type="ECO:0000313" key="11">
    <source>
        <dbReference type="Proteomes" id="UP000001646"/>
    </source>
</evidence>
<dbReference type="Proteomes" id="UP000001646">
    <property type="component" value="Chromosome 6"/>
</dbReference>
<comment type="similarity">
    <text evidence="2">Belongs to the universal ribosomal protein uL10 family.</text>
</comment>
<dbReference type="GO" id="GO:0005654">
    <property type="term" value="C:nucleoplasm"/>
    <property type="evidence" value="ECO:0007669"/>
    <property type="project" value="Ensembl"/>
</dbReference>
<organism evidence="10 11">
    <name type="scientific">Anolis carolinensis</name>
    <name type="common">Green anole</name>
    <name type="synonym">American chameleon</name>
    <dbReference type="NCBI Taxonomy" id="28377"/>
    <lineage>
        <taxon>Eukaryota</taxon>
        <taxon>Metazoa</taxon>
        <taxon>Chordata</taxon>
        <taxon>Craniata</taxon>
        <taxon>Vertebrata</taxon>
        <taxon>Euteleostomi</taxon>
        <taxon>Lepidosauria</taxon>
        <taxon>Squamata</taxon>
        <taxon>Bifurcata</taxon>
        <taxon>Unidentata</taxon>
        <taxon>Episquamata</taxon>
        <taxon>Toxicofera</taxon>
        <taxon>Iguania</taxon>
        <taxon>Dactyloidae</taxon>
        <taxon>Anolis</taxon>
    </lineage>
</organism>
<evidence type="ECO:0000256" key="4">
    <source>
        <dbReference type="ARBA" id="ARBA00022980"/>
    </source>
</evidence>
<keyword evidence="4" id="KW-0689">Ribosomal protein</keyword>
<dbReference type="GO" id="GO:0003735">
    <property type="term" value="F:structural constituent of ribosome"/>
    <property type="evidence" value="ECO:0000318"/>
    <property type="project" value="GO_Central"/>
</dbReference>
<proteinExistence type="inferred from homology"/>
<evidence type="ECO:0000313" key="10">
    <source>
        <dbReference type="Ensembl" id="ENSACAP00000006743.3"/>
    </source>
</evidence>
<evidence type="ECO:0000256" key="8">
    <source>
        <dbReference type="ARBA" id="ARBA00035716"/>
    </source>
</evidence>
<gene>
    <name evidence="10" type="primary">MRPL10</name>
</gene>
<dbReference type="GeneTree" id="ENSGT00390000000603"/>
<protein>
    <recommendedName>
        <fullName evidence="7">Large ribosomal subunit protein uL10m</fullName>
    </recommendedName>
    <alternativeName>
        <fullName evidence="8">39S ribosomal protein L10, mitochondrial</fullName>
    </alternativeName>
</protein>
<dbReference type="GO" id="GO:0006412">
    <property type="term" value="P:translation"/>
    <property type="evidence" value="ECO:0000318"/>
    <property type="project" value="GO_Central"/>
</dbReference>
<dbReference type="KEGG" id="acs:100567924"/>
<dbReference type="GO" id="GO:0005743">
    <property type="term" value="C:mitochondrial inner membrane"/>
    <property type="evidence" value="ECO:0007669"/>
    <property type="project" value="UniProtKB-ARBA"/>
</dbReference>
<sequence>MAAFSSSWKGVWKLGCLPTLQHIRHGSKAVTRHWREMNFMRQKLMAVTEYIPPKPAIPEECIKPPATLMEEENGYTRLLRRQVEQTFLENKMIAVCQYNYIHGNDMILMRHQLRKHNIHVKFFPNEIVRPFLLDSKFKNLLPLFVDRNLLMVSPETKAQEMLRILKRMPQIVLLGVYVDNAILSQQGFTNYAKLPSMVTAQGEVVGALSLLTSQTSTILQRGPAHLASLLDQYVKQQSSEADTSKEMGTPNKSEAS</sequence>
<dbReference type="Ensembl" id="ENSACAT00000006889.4">
    <property type="protein sequence ID" value="ENSACAP00000006743.3"/>
    <property type="gene ID" value="ENSACAG00000006889.4"/>
</dbReference>
<evidence type="ECO:0000256" key="5">
    <source>
        <dbReference type="ARBA" id="ARBA00023128"/>
    </source>
</evidence>
<keyword evidence="3" id="KW-0809">Transit peptide</keyword>
<dbReference type="Bgee" id="ENSACAG00000006889">
    <property type="expression patterns" value="Expressed in dewlap and 13 other cell types or tissues"/>
</dbReference>
<dbReference type="GO" id="GO:0005762">
    <property type="term" value="C:mitochondrial large ribosomal subunit"/>
    <property type="evidence" value="ECO:0000318"/>
    <property type="project" value="GO_Central"/>
</dbReference>
<dbReference type="FunFam" id="3.30.70.1730:FF:000006">
    <property type="entry name" value="39S ribosomal protein L10, mitochondrial"/>
    <property type="match status" value="1"/>
</dbReference>
<keyword evidence="6" id="KW-0687">Ribonucleoprotein</keyword>
<dbReference type="PANTHER" id="PTHR11560">
    <property type="entry name" value="39S RIBOSOMAL PROTEIN L10, MITOCHONDRIAL"/>
    <property type="match status" value="1"/>
</dbReference>
<dbReference type="HOGENOM" id="CLU_073093_0_0_1"/>
<dbReference type="InParanoid" id="G1KFV8"/>
<keyword evidence="11" id="KW-1185">Reference proteome</keyword>
<dbReference type="AlphaFoldDB" id="G1KFV8"/>
<dbReference type="STRING" id="28377.ENSACAP00000006743"/>
<dbReference type="SUPFAM" id="SSF160369">
    <property type="entry name" value="Ribosomal protein L10-like"/>
    <property type="match status" value="1"/>
</dbReference>
<evidence type="ECO:0000256" key="7">
    <source>
        <dbReference type="ARBA" id="ARBA00035707"/>
    </source>
</evidence>
<evidence type="ECO:0000256" key="9">
    <source>
        <dbReference type="SAM" id="MobiDB-lite"/>
    </source>
</evidence>
<accession>G1KFV8</accession>
<feature type="region of interest" description="Disordered" evidence="9">
    <location>
        <begin position="237"/>
        <end position="256"/>
    </location>
</feature>
<dbReference type="OrthoDB" id="360689at2759"/>
<reference evidence="10 11" key="1">
    <citation type="submission" date="2009-12" db="EMBL/GenBank/DDBJ databases">
        <title>The Genome Sequence of Anolis carolinensis (Green Anole Lizard).</title>
        <authorList>
            <consortium name="The Genome Sequencing Platform"/>
            <person name="Di Palma F."/>
            <person name="Alfoldi J."/>
            <person name="Heiman D."/>
            <person name="Young S."/>
            <person name="Grabherr M."/>
            <person name="Johnson J."/>
            <person name="Lander E.S."/>
            <person name="Lindblad-Toh K."/>
        </authorList>
    </citation>
    <scope>NUCLEOTIDE SEQUENCE [LARGE SCALE GENOMIC DNA]</scope>
    <source>
        <strain evidence="10 11">JBL SC #1</strain>
    </source>
</reference>
<evidence type="ECO:0000256" key="1">
    <source>
        <dbReference type="ARBA" id="ARBA00004173"/>
    </source>
</evidence>
<dbReference type="eggNOG" id="KOG4241">
    <property type="taxonomic scope" value="Eukaryota"/>
</dbReference>
<dbReference type="InterPro" id="IPR047865">
    <property type="entry name" value="Ribosomal_uL10_bac_type"/>
</dbReference>
<evidence type="ECO:0000256" key="3">
    <source>
        <dbReference type="ARBA" id="ARBA00022946"/>
    </source>
</evidence>
<evidence type="ECO:0000256" key="2">
    <source>
        <dbReference type="ARBA" id="ARBA00008889"/>
    </source>
</evidence>
<reference evidence="10" key="2">
    <citation type="submission" date="2025-08" db="UniProtKB">
        <authorList>
            <consortium name="Ensembl"/>
        </authorList>
    </citation>
    <scope>IDENTIFICATION</scope>
</reference>
<dbReference type="Gene3D" id="3.30.70.1730">
    <property type="match status" value="1"/>
</dbReference>
<dbReference type="Pfam" id="PF00466">
    <property type="entry name" value="Ribosomal_L10"/>
    <property type="match status" value="1"/>
</dbReference>
<keyword evidence="5" id="KW-0496">Mitochondrion</keyword>
<dbReference type="InterPro" id="IPR001790">
    <property type="entry name" value="Ribosomal_uL10"/>
</dbReference>
<name>G1KFV8_ANOCA</name>